<protein>
    <submittedName>
        <fullName evidence="1">Uncharacterized protein</fullName>
    </submittedName>
</protein>
<reference evidence="1 2" key="1">
    <citation type="submission" date="2019-08" db="EMBL/GenBank/DDBJ databases">
        <title>Archangium and Cystobacter genomes.</title>
        <authorList>
            <person name="Chen I.-C.K."/>
            <person name="Wielgoss S."/>
        </authorList>
    </citation>
    <scope>NUCLEOTIDE SEQUENCE [LARGE SCALE GENOMIC DNA]</scope>
    <source>
        <strain evidence="1 2">Cbm 6</strain>
    </source>
</reference>
<evidence type="ECO:0000313" key="1">
    <source>
        <dbReference type="EMBL" id="WNG49216.1"/>
    </source>
</evidence>
<dbReference type="Proteomes" id="UP001611383">
    <property type="component" value="Chromosome"/>
</dbReference>
<gene>
    <name evidence="1" type="ORF">F0U60_37685</name>
</gene>
<dbReference type="Gene3D" id="3.20.170.40">
    <property type="entry name" value="Rifampin ADP-ribosyltransferase domain"/>
    <property type="match status" value="1"/>
</dbReference>
<name>A0ABY9X1E1_9BACT</name>
<proteinExistence type="predicted"/>
<accession>A0ABY9X1E1</accession>
<dbReference type="EMBL" id="CP043494">
    <property type="protein sequence ID" value="WNG49216.1"/>
    <property type="molecule type" value="Genomic_DNA"/>
</dbReference>
<organism evidence="1 2">
    <name type="scientific">Archangium minus</name>
    <dbReference type="NCBI Taxonomy" id="83450"/>
    <lineage>
        <taxon>Bacteria</taxon>
        <taxon>Pseudomonadati</taxon>
        <taxon>Myxococcota</taxon>
        <taxon>Myxococcia</taxon>
        <taxon>Myxococcales</taxon>
        <taxon>Cystobacterineae</taxon>
        <taxon>Archangiaceae</taxon>
        <taxon>Archangium</taxon>
    </lineage>
</organism>
<keyword evidence="2" id="KW-1185">Reference proteome</keyword>
<dbReference type="InterPro" id="IPR038611">
    <property type="entry name" value="Arr_sf"/>
</dbReference>
<dbReference type="RefSeq" id="WP_395806896.1">
    <property type="nucleotide sequence ID" value="NZ_CP043494.1"/>
</dbReference>
<sequence>MDEDEKARAGYRADRVYVTSLQEAAELYAALYPDGGWVYRVQPCMPLEADPDCTEPGVSFACLGALIIEAHPLDPLTAFLILKTVSEAGTSSAARRSPTTAEG</sequence>
<evidence type="ECO:0000313" key="2">
    <source>
        <dbReference type="Proteomes" id="UP001611383"/>
    </source>
</evidence>